<dbReference type="EMBL" id="CAMPGE010021744">
    <property type="protein sequence ID" value="CAI2379867.1"/>
    <property type="molecule type" value="Genomic_DNA"/>
</dbReference>
<reference evidence="4" key="1">
    <citation type="submission" date="2023-07" db="EMBL/GenBank/DDBJ databases">
        <authorList>
            <consortium name="AG Swart"/>
            <person name="Singh M."/>
            <person name="Singh A."/>
            <person name="Seah K."/>
            <person name="Emmerich C."/>
        </authorList>
    </citation>
    <scope>NUCLEOTIDE SEQUENCE</scope>
    <source>
        <strain evidence="4">DP1</strain>
    </source>
</reference>
<comment type="subcellular location">
    <subcellularLocation>
        <location evidence="3">Peroxisome membrane</location>
    </subcellularLocation>
</comment>
<organism evidence="4 5">
    <name type="scientific">Euplotes crassus</name>
    <dbReference type="NCBI Taxonomy" id="5936"/>
    <lineage>
        <taxon>Eukaryota</taxon>
        <taxon>Sar</taxon>
        <taxon>Alveolata</taxon>
        <taxon>Ciliophora</taxon>
        <taxon>Intramacronucleata</taxon>
        <taxon>Spirotrichea</taxon>
        <taxon>Hypotrichia</taxon>
        <taxon>Euplotida</taxon>
        <taxon>Euplotidae</taxon>
        <taxon>Moneuplotes</taxon>
    </lineage>
</organism>
<dbReference type="GO" id="GO:0005778">
    <property type="term" value="C:peroxisomal membrane"/>
    <property type="evidence" value="ECO:0007669"/>
    <property type="project" value="UniProtKB-SubCell"/>
</dbReference>
<dbReference type="PANTHER" id="PTHR20990:SF1">
    <property type="entry name" value="PEROXISOMAL MEMBRANE PROTEIN 11C"/>
    <property type="match status" value="1"/>
</dbReference>
<evidence type="ECO:0000313" key="4">
    <source>
        <dbReference type="EMBL" id="CAI2379867.1"/>
    </source>
</evidence>
<dbReference type="InterPro" id="IPR008733">
    <property type="entry name" value="PEX11"/>
</dbReference>
<protein>
    <submittedName>
        <fullName evidence="4">Uncharacterized protein</fullName>
    </submittedName>
</protein>
<evidence type="ECO:0000256" key="3">
    <source>
        <dbReference type="ARBA" id="ARBA00046271"/>
    </source>
</evidence>
<dbReference type="Pfam" id="PF05648">
    <property type="entry name" value="PEX11"/>
    <property type="match status" value="1"/>
</dbReference>
<evidence type="ECO:0000313" key="5">
    <source>
        <dbReference type="Proteomes" id="UP001295684"/>
    </source>
</evidence>
<dbReference type="GO" id="GO:0016559">
    <property type="term" value="P:peroxisome fission"/>
    <property type="evidence" value="ECO:0007669"/>
    <property type="project" value="InterPro"/>
</dbReference>
<dbReference type="PANTHER" id="PTHR20990">
    <property type="entry name" value="PEROXISOMAL BIOGENESIS FACTOR 11"/>
    <property type="match status" value="1"/>
</dbReference>
<dbReference type="AlphaFoldDB" id="A0AAD2D4B0"/>
<dbReference type="InterPro" id="IPR026510">
    <property type="entry name" value="PEX11C_met"/>
</dbReference>
<proteinExistence type="predicted"/>
<keyword evidence="2" id="KW-0576">Peroxisome</keyword>
<accession>A0AAD2D4B0</accession>
<gene>
    <name evidence="4" type="ORF">ECRASSUSDP1_LOCUS21287</name>
</gene>
<comment type="caution">
    <text evidence="4">The sequence shown here is derived from an EMBL/GenBank/DDBJ whole genome shotgun (WGS) entry which is preliminary data.</text>
</comment>
<evidence type="ECO:0000256" key="2">
    <source>
        <dbReference type="ARBA" id="ARBA00023140"/>
    </source>
</evidence>
<sequence>MNILDKIANNFRFHDKAMRATGYSMKALANTEKMKGSEIASIMNKFGSKVSWVRQTLRVGSEFGIYKGLLQIFKKKATTNQLEWWTQLIEYIVGVYFYVIDHLEWLTTNRIVVLSKVWNDWVGLESTRAWFYSTIAQTLHRLGGIYNAWKALKQADKMKMSKQDKEKILKTKRTLIYMLIKGFVDFAHIAHYLAPEIAARDSISYLFGVISSFMDIFLIFKGGSL</sequence>
<keyword evidence="1" id="KW-0472">Membrane</keyword>
<keyword evidence="5" id="KW-1185">Reference proteome</keyword>
<dbReference type="Proteomes" id="UP001295684">
    <property type="component" value="Unassembled WGS sequence"/>
</dbReference>
<name>A0AAD2D4B0_EUPCR</name>
<evidence type="ECO:0000256" key="1">
    <source>
        <dbReference type="ARBA" id="ARBA00023136"/>
    </source>
</evidence>